<protein>
    <submittedName>
        <fullName evidence="1">Uncharacterized protein</fullName>
    </submittedName>
</protein>
<evidence type="ECO:0000313" key="2">
    <source>
        <dbReference type="Proteomes" id="UP001153332"/>
    </source>
</evidence>
<dbReference type="EMBL" id="JAPUUL010001534">
    <property type="protein sequence ID" value="KAJ8127163.1"/>
    <property type="molecule type" value="Genomic_DNA"/>
</dbReference>
<evidence type="ECO:0000313" key="1">
    <source>
        <dbReference type="EMBL" id="KAJ8127163.1"/>
    </source>
</evidence>
<comment type="caution">
    <text evidence="1">The sequence shown here is derived from an EMBL/GenBank/DDBJ whole genome shotgun (WGS) entry which is preliminary data.</text>
</comment>
<name>A0ACC2JIZ3_9PEZI</name>
<keyword evidence="2" id="KW-1185">Reference proteome</keyword>
<accession>A0ACC2JIZ3</accession>
<sequence length="73" mass="7467">MFWDGVFAFGDGLEKGTLSATVLTQKTVPTAESQLQVGFVEEDSAVEGQTGTDDLDVSAAGDGSKHTGSDTVG</sequence>
<reference evidence="1" key="1">
    <citation type="submission" date="2022-12" db="EMBL/GenBank/DDBJ databases">
        <title>Genome Sequence of Lasiodiplodia mahajangana.</title>
        <authorList>
            <person name="Buettner E."/>
        </authorList>
    </citation>
    <scope>NUCLEOTIDE SEQUENCE</scope>
    <source>
        <strain evidence="1">VT137</strain>
    </source>
</reference>
<gene>
    <name evidence="1" type="ORF">O1611_g6474</name>
</gene>
<proteinExistence type="predicted"/>
<organism evidence="1 2">
    <name type="scientific">Lasiodiplodia mahajangana</name>
    <dbReference type="NCBI Taxonomy" id="1108764"/>
    <lineage>
        <taxon>Eukaryota</taxon>
        <taxon>Fungi</taxon>
        <taxon>Dikarya</taxon>
        <taxon>Ascomycota</taxon>
        <taxon>Pezizomycotina</taxon>
        <taxon>Dothideomycetes</taxon>
        <taxon>Dothideomycetes incertae sedis</taxon>
        <taxon>Botryosphaeriales</taxon>
        <taxon>Botryosphaeriaceae</taxon>
        <taxon>Lasiodiplodia</taxon>
    </lineage>
</organism>
<dbReference type="Proteomes" id="UP001153332">
    <property type="component" value="Unassembled WGS sequence"/>
</dbReference>